<protein>
    <submittedName>
        <fullName evidence="2">Uncharacterized protein</fullName>
    </submittedName>
</protein>
<dbReference type="AlphaFoldDB" id="A0A409XRC4"/>
<accession>A0A409XRC4</accession>
<dbReference type="Proteomes" id="UP000283269">
    <property type="component" value="Unassembled WGS sequence"/>
</dbReference>
<sequence>MPAILQQTDDLSTSLPSIPKKSGTSSLSSSELPLLPTVHIQDNILRVSPVPSRLVRISLKKRPQLGLDHLHRSLVFLHELAYGSDLDSLECRHLRVHKTMFPTRLDRPASSELCEQHDILLPQTSLFRVLDRSPMSNVFHHVAPYLSNCIERVDELGMTKPMLNRWQAVY</sequence>
<organism evidence="2 3">
    <name type="scientific">Psilocybe cyanescens</name>
    <dbReference type="NCBI Taxonomy" id="93625"/>
    <lineage>
        <taxon>Eukaryota</taxon>
        <taxon>Fungi</taxon>
        <taxon>Dikarya</taxon>
        <taxon>Basidiomycota</taxon>
        <taxon>Agaricomycotina</taxon>
        <taxon>Agaricomycetes</taxon>
        <taxon>Agaricomycetidae</taxon>
        <taxon>Agaricales</taxon>
        <taxon>Agaricineae</taxon>
        <taxon>Strophariaceae</taxon>
        <taxon>Psilocybe</taxon>
    </lineage>
</organism>
<dbReference type="EMBL" id="NHYD01000782">
    <property type="protein sequence ID" value="PPQ93363.1"/>
    <property type="molecule type" value="Genomic_DNA"/>
</dbReference>
<feature type="region of interest" description="Disordered" evidence="1">
    <location>
        <begin position="1"/>
        <end position="30"/>
    </location>
</feature>
<evidence type="ECO:0000313" key="3">
    <source>
        <dbReference type="Proteomes" id="UP000283269"/>
    </source>
</evidence>
<feature type="compositionally biased region" description="Polar residues" evidence="1">
    <location>
        <begin position="1"/>
        <end position="16"/>
    </location>
</feature>
<keyword evidence="3" id="KW-1185">Reference proteome</keyword>
<comment type="caution">
    <text evidence="2">The sequence shown here is derived from an EMBL/GenBank/DDBJ whole genome shotgun (WGS) entry which is preliminary data.</text>
</comment>
<evidence type="ECO:0000256" key="1">
    <source>
        <dbReference type="SAM" id="MobiDB-lite"/>
    </source>
</evidence>
<reference evidence="2 3" key="1">
    <citation type="journal article" date="2018" name="Evol. Lett.">
        <title>Horizontal gene cluster transfer increased hallucinogenic mushroom diversity.</title>
        <authorList>
            <person name="Reynolds H.T."/>
            <person name="Vijayakumar V."/>
            <person name="Gluck-Thaler E."/>
            <person name="Korotkin H.B."/>
            <person name="Matheny P.B."/>
            <person name="Slot J.C."/>
        </authorList>
    </citation>
    <scope>NUCLEOTIDE SEQUENCE [LARGE SCALE GENOMIC DNA]</scope>
    <source>
        <strain evidence="2 3">2631</strain>
    </source>
</reference>
<evidence type="ECO:0000313" key="2">
    <source>
        <dbReference type="EMBL" id="PPQ93363.1"/>
    </source>
</evidence>
<name>A0A409XRC4_PSICY</name>
<dbReference type="InParanoid" id="A0A409XRC4"/>
<proteinExistence type="predicted"/>
<gene>
    <name evidence="2" type="ORF">CVT25_014592</name>
</gene>